<proteinExistence type="predicted"/>
<dbReference type="Proteomes" id="UP000219775">
    <property type="component" value="Unassembled WGS sequence"/>
</dbReference>
<keyword evidence="8" id="KW-0749">Sporulation</keyword>
<dbReference type="PANTHER" id="PTHR43065:SF10">
    <property type="entry name" value="PEROXIDE STRESS-ACTIVATED HISTIDINE KINASE MAK3"/>
    <property type="match status" value="1"/>
</dbReference>
<dbReference type="GO" id="GO:0005524">
    <property type="term" value="F:ATP binding"/>
    <property type="evidence" value="ECO:0007669"/>
    <property type="project" value="UniProtKB-KW"/>
</dbReference>
<dbReference type="Gene3D" id="3.30.565.10">
    <property type="entry name" value="Histidine kinase-like ATPase, C-terminal domain"/>
    <property type="match status" value="1"/>
</dbReference>
<keyword evidence="3" id="KW-0597">Phosphoprotein</keyword>
<keyword evidence="5" id="KW-0547">Nucleotide-binding</keyword>
<keyword evidence="7" id="KW-0067">ATP-binding</keyword>
<sequence>MIIKKGVAILNGKLRSIAFYILLVILPTLGIGATFYSYHTYQMQQENKQAAHTVLFLYRDYLDHHIGEAISALEMLAMVVNTETENTNGIQQILHDTDEKDERFSGLYYTNKNGLITVASKGLTTPVHVADRYYIAAAFKSKKTTVSSVITDRVLGYQAIMIATPIFTKHKQISGLLLASLRFDYISSALNAIKPQYHFEVTDEHDVVFLTDDNNEPTGQHTNKISTPLQKLKWKVAVSPLPIHKTTLYKTVAVECLVTLFLMTILFLLIQYILLKRQTRLERQQNEIQKIELVGTFAASTAHEIRNPLTGIKGLVTLLKEKHIQEQDQFYFSVIEQEIKRINEIVSEFLILGKPTAIIEKKYDVRDIIKEVSLIIRSEANLHNIIFTLQLPDHPVHIRCSKDHMKQVVLNITKNAIEAMSSGDVLTIQVTSNKEHAQLHIVDTGKGIPKHIQKHLFHPFFTSKDTGTGLGLVICKRIIEMYDGQIVIDSTENKGTTVHIKLPLDSA</sequence>
<comment type="caution">
    <text evidence="10">The sequence shown here is derived from an EMBL/GenBank/DDBJ whole genome shotgun (WGS) entry which is preliminary data.</text>
</comment>
<dbReference type="Pfam" id="PF02518">
    <property type="entry name" value="HATPase_c"/>
    <property type="match status" value="1"/>
</dbReference>
<dbReference type="EMBL" id="NUDP01000040">
    <property type="protein sequence ID" value="PEM69487.1"/>
    <property type="molecule type" value="Genomic_DNA"/>
</dbReference>
<dbReference type="InterPro" id="IPR021494">
    <property type="entry name" value="DUF3149"/>
</dbReference>
<keyword evidence="4" id="KW-0808">Transferase</keyword>
<evidence type="ECO:0000256" key="7">
    <source>
        <dbReference type="ARBA" id="ARBA00022840"/>
    </source>
</evidence>
<dbReference type="InterPro" id="IPR036097">
    <property type="entry name" value="HisK_dim/P_sf"/>
</dbReference>
<dbReference type="Gene3D" id="1.10.287.130">
    <property type="match status" value="1"/>
</dbReference>
<dbReference type="InterPro" id="IPR004358">
    <property type="entry name" value="Sig_transdc_His_kin-like_C"/>
</dbReference>
<dbReference type="AlphaFoldDB" id="A0A2A8C5M0"/>
<evidence type="ECO:0000256" key="9">
    <source>
        <dbReference type="ARBA" id="ARBA00023012"/>
    </source>
</evidence>
<dbReference type="SMART" id="SM00388">
    <property type="entry name" value="HisKA"/>
    <property type="match status" value="1"/>
</dbReference>
<protein>
    <recommendedName>
        <fullName evidence="2">histidine kinase</fullName>
        <ecNumber evidence="2">2.7.13.3</ecNumber>
    </recommendedName>
</protein>
<dbReference type="FunFam" id="1.10.287.130:FF:000040">
    <property type="entry name" value="PAS domain-containing sensor histidine kinase"/>
    <property type="match status" value="1"/>
</dbReference>
<evidence type="ECO:0000256" key="6">
    <source>
        <dbReference type="ARBA" id="ARBA00022777"/>
    </source>
</evidence>
<dbReference type="Pfam" id="PF11346">
    <property type="entry name" value="DUF3149"/>
    <property type="match status" value="1"/>
</dbReference>
<dbReference type="SUPFAM" id="SSF55874">
    <property type="entry name" value="ATPase domain of HSP90 chaperone/DNA topoisomerase II/histidine kinase"/>
    <property type="match status" value="1"/>
</dbReference>
<evidence type="ECO:0000256" key="1">
    <source>
        <dbReference type="ARBA" id="ARBA00000085"/>
    </source>
</evidence>
<reference evidence="10 11" key="1">
    <citation type="submission" date="2017-09" db="EMBL/GenBank/DDBJ databases">
        <title>Large-scale bioinformatics analysis of Bacillus genomes uncovers conserved roles of natural products in bacterial physiology.</title>
        <authorList>
            <consortium name="Agbiome Team Llc"/>
            <person name="Bleich R.M."/>
            <person name="Grubbs K.J."/>
            <person name="Santa Maria K.C."/>
            <person name="Allen S.E."/>
            <person name="Farag S."/>
            <person name="Shank E.A."/>
            <person name="Bowers A."/>
        </authorList>
    </citation>
    <scope>NUCLEOTIDE SEQUENCE [LARGE SCALE GENOMIC DNA]</scope>
    <source>
        <strain evidence="10 11">AFS009893</strain>
    </source>
</reference>
<keyword evidence="6 10" id="KW-0418">Kinase</keyword>
<evidence type="ECO:0000256" key="5">
    <source>
        <dbReference type="ARBA" id="ARBA00022741"/>
    </source>
</evidence>
<dbReference type="CDD" id="cd00075">
    <property type="entry name" value="HATPase"/>
    <property type="match status" value="1"/>
</dbReference>
<dbReference type="InterPro" id="IPR005467">
    <property type="entry name" value="His_kinase_dom"/>
</dbReference>
<accession>A0A2A8C5M0</accession>
<dbReference type="InterPro" id="IPR036890">
    <property type="entry name" value="HATPase_C_sf"/>
</dbReference>
<dbReference type="EC" id="2.7.13.3" evidence="2"/>
<name>A0A2A8C5M0_9BACI</name>
<evidence type="ECO:0000256" key="2">
    <source>
        <dbReference type="ARBA" id="ARBA00012438"/>
    </source>
</evidence>
<dbReference type="Gene3D" id="3.30.450.20">
    <property type="entry name" value="PAS domain"/>
    <property type="match status" value="2"/>
</dbReference>
<dbReference type="PROSITE" id="PS50109">
    <property type="entry name" value="HIS_KIN"/>
    <property type="match status" value="1"/>
</dbReference>
<dbReference type="InterPro" id="IPR003661">
    <property type="entry name" value="HisK_dim/P_dom"/>
</dbReference>
<dbReference type="GO" id="GO:0030435">
    <property type="term" value="P:sporulation resulting in formation of a cellular spore"/>
    <property type="evidence" value="ECO:0007669"/>
    <property type="project" value="UniProtKB-KW"/>
</dbReference>
<evidence type="ECO:0000256" key="3">
    <source>
        <dbReference type="ARBA" id="ARBA00022553"/>
    </source>
</evidence>
<comment type="catalytic activity">
    <reaction evidence="1">
        <text>ATP + protein L-histidine = ADP + protein N-phospho-L-histidine.</text>
        <dbReference type="EC" id="2.7.13.3"/>
    </reaction>
</comment>
<dbReference type="CDD" id="cd00082">
    <property type="entry name" value="HisKA"/>
    <property type="match status" value="1"/>
</dbReference>
<organism evidence="10 11">
    <name type="scientific">Bacillus pseudomycoides</name>
    <dbReference type="NCBI Taxonomy" id="64104"/>
    <lineage>
        <taxon>Bacteria</taxon>
        <taxon>Bacillati</taxon>
        <taxon>Bacillota</taxon>
        <taxon>Bacilli</taxon>
        <taxon>Bacillales</taxon>
        <taxon>Bacillaceae</taxon>
        <taxon>Bacillus</taxon>
        <taxon>Bacillus cereus group</taxon>
    </lineage>
</organism>
<dbReference type="RefSeq" id="WP_097847381.1">
    <property type="nucleotide sequence ID" value="NZ_NUDP01000040.1"/>
</dbReference>
<evidence type="ECO:0000313" key="11">
    <source>
        <dbReference type="Proteomes" id="UP000219775"/>
    </source>
</evidence>
<evidence type="ECO:0000256" key="4">
    <source>
        <dbReference type="ARBA" id="ARBA00022679"/>
    </source>
</evidence>
<dbReference type="GO" id="GO:0000155">
    <property type="term" value="F:phosphorelay sensor kinase activity"/>
    <property type="evidence" value="ECO:0007669"/>
    <property type="project" value="InterPro"/>
</dbReference>
<dbReference type="SMART" id="SM00387">
    <property type="entry name" value="HATPase_c"/>
    <property type="match status" value="1"/>
</dbReference>
<dbReference type="PRINTS" id="PR00344">
    <property type="entry name" value="BCTRLSENSOR"/>
</dbReference>
<gene>
    <name evidence="10" type="ORF">CN613_12305</name>
</gene>
<keyword evidence="9" id="KW-0902">Two-component regulatory system</keyword>
<dbReference type="PANTHER" id="PTHR43065">
    <property type="entry name" value="SENSOR HISTIDINE KINASE"/>
    <property type="match status" value="1"/>
</dbReference>
<dbReference type="SUPFAM" id="SSF47384">
    <property type="entry name" value="Homodimeric domain of signal transducing histidine kinase"/>
    <property type="match status" value="1"/>
</dbReference>
<dbReference type="Pfam" id="PF00512">
    <property type="entry name" value="HisKA"/>
    <property type="match status" value="1"/>
</dbReference>
<dbReference type="InterPro" id="IPR003594">
    <property type="entry name" value="HATPase_dom"/>
</dbReference>
<evidence type="ECO:0000313" key="10">
    <source>
        <dbReference type="EMBL" id="PEM69487.1"/>
    </source>
</evidence>
<dbReference type="CDD" id="cd18773">
    <property type="entry name" value="PDC1_HK_sensor"/>
    <property type="match status" value="1"/>
</dbReference>
<evidence type="ECO:0000256" key="8">
    <source>
        <dbReference type="ARBA" id="ARBA00022969"/>
    </source>
</evidence>